<reference evidence="2" key="1">
    <citation type="submission" date="2017-04" db="EMBL/GenBank/DDBJ databases">
        <authorList>
            <person name="Varghese N."/>
            <person name="Submissions S."/>
        </authorList>
    </citation>
    <scope>NUCLEOTIDE SEQUENCE [LARGE SCALE GENOMIC DNA]</scope>
    <source>
        <strain evidence="2">DSM 9293</strain>
    </source>
</reference>
<dbReference type="InterPro" id="IPR025427">
    <property type="entry name" value="DUF4160"/>
</dbReference>
<proteinExistence type="predicted"/>
<evidence type="ECO:0000313" key="1">
    <source>
        <dbReference type="EMBL" id="SMC03460.1"/>
    </source>
</evidence>
<sequence length="89" mass="10450">MPKIAEWGRIRIYMYYPPKEHPPCHIHIKGIGCEVSVDFLGNILKGISICFSTSEWKNVMNWINNHQKELQENCTRAQNHRNLNSIPYP</sequence>
<protein>
    <recommendedName>
        <fullName evidence="3">DUF4160 domain-containing protein</fullName>
    </recommendedName>
</protein>
<dbReference type="Proteomes" id="UP000192660">
    <property type="component" value="Unassembled WGS sequence"/>
</dbReference>
<evidence type="ECO:0000313" key="2">
    <source>
        <dbReference type="Proteomes" id="UP000192660"/>
    </source>
</evidence>
<keyword evidence="2" id="KW-1185">Reference proteome</keyword>
<dbReference type="Pfam" id="PF13711">
    <property type="entry name" value="DUF4160"/>
    <property type="match status" value="1"/>
</dbReference>
<gene>
    <name evidence="1" type="ORF">SAMN00768000_1097</name>
</gene>
<evidence type="ECO:0008006" key="3">
    <source>
        <dbReference type="Google" id="ProtNLM"/>
    </source>
</evidence>
<accession>A0A1W1WBP3</accession>
<dbReference type="AlphaFoldDB" id="A0A1W1WBP3"/>
<organism evidence="1 2">
    <name type="scientific">Sulfobacillus thermosulfidooxidans (strain DSM 9293 / VKM B-1269 / AT-1)</name>
    <dbReference type="NCBI Taxonomy" id="929705"/>
    <lineage>
        <taxon>Bacteria</taxon>
        <taxon>Bacillati</taxon>
        <taxon>Bacillota</taxon>
        <taxon>Clostridia</taxon>
        <taxon>Eubacteriales</taxon>
        <taxon>Clostridiales Family XVII. Incertae Sedis</taxon>
        <taxon>Sulfobacillus</taxon>
    </lineage>
</organism>
<name>A0A1W1WBP3_SULTA</name>
<dbReference type="EMBL" id="FWWY01000001">
    <property type="protein sequence ID" value="SMC03460.1"/>
    <property type="molecule type" value="Genomic_DNA"/>
</dbReference>